<evidence type="ECO:0000313" key="3">
    <source>
        <dbReference type="Proteomes" id="UP000725002"/>
    </source>
</evidence>
<reference evidence="2" key="2">
    <citation type="journal article" date="2021" name="PeerJ">
        <title>Extensive microbial diversity within the chicken gut microbiome revealed by metagenomics and culture.</title>
        <authorList>
            <person name="Gilroy R."/>
            <person name="Ravi A."/>
            <person name="Getino M."/>
            <person name="Pursley I."/>
            <person name="Horton D.L."/>
            <person name="Alikhan N.F."/>
            <person name="Baker D."/>
            <person name="Gharbi K."/>
            <person name="Hall N."/>
            <person name="Watson M."/>
            <person name="Adriaenssens E.M."/>
            <person name="Foster-Nyarko E."/>
            <person name="Jarju S."/>
            <person name="Secka A."/>
            <person name="Antonio M."/>
            <person name="Oren A."/>
            <person name="Chaudhuri R.R."/>
            <person name="La Ragione R."/>
            <person name="Hildebrand F."/>
            <person name="Pallen M.J."/>
        </authorList>
    </citation>
    <scope>NUCLEOTIDE SEQUENCE</scope>
    <source>
        <strain evidence="2">G3-8215</strain>
    </source>
</reference>
<dbReference type="Proteomes" id="UP000725002">
    <property type="component" value="Unassembled WGS sequence"/>
</dbReference>
<reference evidence="2" key="1">
    <citation type="submission" date="2020-10" db="EMBL/GenBank/DDBJ databases">
        <authorList>
            <person name="Gilroy R."/>
        </authorList>
    </citation>
    <scope>NUCLEOTIDE SEQUENCE</scope>
    <source>
        <strain evidence="2">G3-8215</strain>
    </source>
</reference>
<dbReference type="InterPro" id="IPR021533">
    <property type="entry name" value="PepSY-like"/>
</dbReference>
<dbReference type="AlphaFoldDB" id="A0A940DRD6"/>
<feature type="domain" description="Putative beta-lactamase-inhibitor-like PepSY-like" evidence="1">
    <location>
        <begin position="55"/>
        <end position="136"/>
    </location>
</feature>
<accession>A0A940DRD6</accession>
<protein>
    <submittedName>
        <fullName evidence="2">PepSY-like domain-containing protein</fullName>
    </submittedName>
</protein>
<proteinExistence type="predicted"/>
<comment type="caution">
    <text evidence="2">The sequence shown here is derived from an EMBL/GenBank/DDBJ whole genome shotgun (WGS) entry which is preliminary data.</text>
</comment>
<dbReference type="EMBL" id="JADILV010000038">
    <property type="protein sequence ID" value="MBO8483614.1"/>
    <property type="molecule type" value="Genomic_DNA"/>
</dbReference>
<dbReference type="SUPFAM" id="SSF160574">
    <property type="entry name" value="BT0923-like"/>
    <property type="match status" value="1"/>
</dbReference>
<dbReference type="Gene3D" id="3.40.1420.30">
    <property type="match status" value="1"/>
</dbReference>
<name>A0A940DRD6_9BACT</name>
<evidence type="ECO:0000259" key="1">
    <source>
        <dbReference type="Pfam" id="PF11396"/>
    </source>
</evidence>
<organism evidence="2 3">
    <name type="scientific">Candidatus Cryptobacteroides avicola</name>
    <dbReference type="NCBI Taxonomy" id="2840757"/>
    <lineage>
        <taxon>Bacteria</taxon>
        <taxon>Pseudomonadati</taxon>
        <taxon>Bacteroidota</taxon>
        <taxon>Bacteroidia</taxon>
        <taxon>Bacteroidales</taxon>
        <taxon>Candidatus Cryptobacteroides</taxon>
    </lineage>
</organism>
<gene>
    <name evidence="2" type="ORF">IAB75_05815</name>
</gene>
<sequence>MAAMAGMLAVFTGCDDEKEIKVRDLPGAAREFVAQYFPDESILYAEKEKDDKVVTYNVRLSDGTEIEFDESGVWTSVDCNLSPVPDGIVPDAILTHLESYVPGGTQIFKIEKMWGGYEIEIRDGRDLIYDAEGNFVREDRG</sequence>
<dbReference type="Pfam" id="PF11396">
    <property type="entry name" value="PepSY_like"/>
    <property type="match status" value="1"/>
</dbReference>
<evidence type="ECO:0000313" key="2">
    <source>
        <dbReference type="EMBL" id="MBO8483614.1"/>
    </source>
</evidence>